<proteinExistence type="predicted"/>
<name>A0A0P6XYQ7_9CHLR</name>
<evidence type="ECO:0000313" key="2">
    <source>
        <dbReference type="EMBL" id="KPL81472.1"/>
    </source>
</evidence>
<evidence type="ECO:0000256" key="1">
    <source>
        <dbReference type="SAM" id="Coils"/>
    </source>
</evidence>
<dbReference type="Gene3D" id="1.10.287.1490">
    <property type="match status" value="1"/>
</dbReference>
<keyword evidence="1" id="KW-0175">Coiled coil</keyword>
<dbReference type="EMBL" id="LGKP01000035">
    <property type="protein sequence ID" value="KPL81472.1"/>
    <property type="molecule type" value="Genomic_DNA"/>
</dbReference>
<protein>
    <submittedName>
        <fullName evidence="2">Uncharacterized protein</fullName>
    </submittedName>
</protein>
<comment type="caution">
    <text evidence="2">The sequence shown here is derived from an EMBL/GenBank/DDBJ whole genome shotgun (WGS) entry which is preliminary data.</text>
</comment>
<dbReference type="Proteomes" id="UP000050277">
    <property type="component" value="Unassembled WGS sequence"/>
</dbReference>
<sequence>MHMRLPAAHTQLLRQLKDERSKLQDLVWELDDLEHAVVDLEQQLDATHDTNKYQELEHLRQRHDHVEDAVLYQMMYIDRLQERYDLLPYAAAPAA</sequence>
<keyword evidence="3" id="KW-1185">Reference proteome</keyword>
<dbReference type="AlphaFoldDB" id="A0A0P6XYQ7"/>
<organism evidence="2 3">
    <name type="scientific">Herpetosiphon geysericola</name>
    <dbReference type="NCBI Taxonomy" id="70996"/>
    <lineage>
        <taxon>Bacteria</taxon>
        <taxon>Bacillati</taxon>
        <taxon>Chloroflexota</taxon>
        <taxon>Chloroflexia</taxon>
        <taxon>Herpetosiphonales</taxon>
        <taxon>Herpetosiphonaceae</taxon>
        <taxon>Herpetosiphon</taxon>
    </lineage>
</organism>
<dbReference type="OrthoDB" id="9839980at2"/>
<accession>A0A0P6XYQ7</accession>
<gene>
    <name evidence="2" type="ORF">SE18_22855</name>
</gene>
<evidence type="ECO:0000313" key="3">
    <source>
        <dbReference type="Proteomes" id="UP000050277"/>
    </source>
</evidence>
<reference evidence="2 3" key="1">
    <citation type="submission" date="2015-07" db="EMBL/GenBank/DDBJ databases">
        <title>Whole genome sequence of Herpetosiphon geysericola DSM 7119.</title>
        <authorList>
            <person name="Hemp J."/>
            <person name="Ward L.M."/>
            <person name="Pace L.A."/>
            <person name="Fischer W.W."/>
        </authorList>
    </citation>
    <scope>NUCLEOTIDE SEQUENCE [LARGE SCALE GENOMIC DNA]</scope>
    <source>
        <strain evidence="2 3">DSM 7119</strain>
    </source>
</reference>
<feature type="coiled-coil region" evidence="1">
    <location>
        <begin position="13"/>
        <end position="50"/>
    </location>
</feature>
<dbReference type="RefSeq" id="WP_054536775.1">
    <property type="nucleotide sequence ID" value="NZ_LGKP01000035.1"/>
</dbReference>